<dbReference type="OrthoDB" id="5975800at2"/>
<evidence type="ECO:0008006" key="4">
    <source>
        <dbReference type="Google" id="ProtNLM"/>
    </source>
</evidence>
<feature type="chain" id="PRO_5023125845" description="Peptidase inhibitor I78 family protein" evidence="1">
    <location>
        <begin position="25"/>
        <end position="104"/>
    </location>
</feature>
<dbReference type="AlphaFoldDB" id="A0A5C5UCX1"/>
<dbReference type="Gene3D" id="3.30.10.10">
    <property type="entry name" value="Trypsin Inhibitor V, subunit A"/>
    <property type="match status" value="1"/>
</dbReference>
<accession>A0A5C5UCX1</accession>
<name>A0A5C5UCX1_9GAMM</name>
<feature type="signal peptide" evidence="1">
    <location>
        <begin position="1"/>
        <end position="24"/>
    </location>
</feature>
<dbReference type="RefSeq" id="WP_146384481.1">
    <property type="nucleotide sequence ID" value="NZ_VOHK01000001.1"/>
</dbReference>
<evidence type="ECO:0000313" key="2">
    <source>
        <dbReference type="EMBL" id="TWT23410.1"/>
    </source>
</evidence>
<keyword evidence="3" id="KW-1185">Reference proteome</keyword>
<dbReference type="Proteomes" id="UP000319980">
    <property type="component" value="Unassembled WGS sequence"/>
</dbReference>
<comment type="caution">
    <text evidence="2">The sequence shown here is derived from an EMBL/GenBank/DDBJ whole genome shotgun (WGS) entry which is preliminary data.</text>
</comment>
<dbReference type="EMBL" id="VOHK01000001">
    <property type="protein sequence ID" value="TWT23410.1"/>
    <property type="molecule type" value="Genomic_DNA"/>
</dbReference>
<organism evidence="2 3">
    <name type="scientific">Luteimonas marina</name>
    <dbReference type="NCBI Taxonomy" id="488485"/>
    <lineage>
        <taxon>Bacteria</taxon>
        <taxon>Pseudomonadati</taxon>
        <taxon>Pseudomonadota</taxon>
        <taxon>Gammaproteobacteria</taxon>
        <taxon>Lysobacterales</taxon>
        <taxon>Lysobacteraceae</taxon>
        <taxon>Luteimonas</taxon>
    </lineage>
</organism>
<protein>
    <recommendedName>
        <fullName evidence="4">Peptidase inhibitor I78 family protein</fullName>
    </recommendedName>
</protein>
<evidence type="ECO:0000256" key="1">
    <source>
        <dbReference type="SAM" id="SignalP"/>
    </source>
</evidence>
<dbReference type="PROSITE" id="PS51257">
    <property type="entry name" value="PROKAR_LIPOPROTEIN"/>
    <property type="match status" value="1"/>
</dbReference>
<sequence>MRPIRWTRVPGARWWLPASSLLLAGCLATPGPQVQGSGRCDDSALGWAVGQPADEATLRRLSRESGAGLVNPVGPDSVSRGDRRDDRLRVYLDAANLIQAARCE</sequence>
<reference evidence="2 3" key="1">
    <citation type="journal article" date="2008" name="Int. J. Syst. Evol. Microbiol.">
        <title>Luteimonas marina sp. nov., isolated from seawater.</title>
        <authorList>
            <person name="Baik K.S."/>
            <person name="Park S.C."/>
            <person name="Kim M.S."/>
            <person name="Kim E.M."/>
            <person name="Park C."/>
            <person name="Chun J."/>
            <person name="Seong C.N."/>
        </authorList>
    </citation>
    <scope>NUCLEOTIDE SEQUENCE [LARGE SCALE GENOMIC DNA]</scope>
    <source>
        <strain evidence="2 3">FR1330</strain>
    </source>
</reference>
<keyword evidence="1" id="KW-0732">Signal</keyword>
<proteinExistence type="predicted"/>
<gene>
    <name evidence="2" type="ORF">FQY83_01840</name>
</gene>
<evidence type="ECO:0000313" key="3">
    <source>
        <dbReference type="Proteomes" id="UP000319980"/>
    </source>
</evidence>